<dbReference type="GO" id="GO:0005524">
    <property type="term" value="F:ATP binding"/>
    <property type="evidence" value="ECO:0007669"/>
    <property type="project" value="UniProtKB-KW"/>
</dbReference>
<dbReference type="GO" id="GO:0005829">
    <property type="term" value="C:cytosol"/>
    <property type="evidence" value="ECO:0007669"/>
    <property type="project" value="TreeGrafter"/>
</dbReference>
<keyword evidence="2" id="KW-0067">ATP-binding</keyword>
<reference evidence="3 4" key="1">
    <citation type="journal article" date="2013" name="Curr. Biol.">
        <title>The Genome of the Foraminiferan Reticulomyxa filosa.</title>
        <authorList>
            <person name="Glockner G."/>
            <person name="Hulsmann N."/>
            <person name="Schleicher M."/>
            <person name="Noegel A.A."/>
            <person name="Eichinger L."/>
            <person name="Gallinger C."/>
            <person name="Pawlowski J."/>
            <person name="Sierra R."/>
            <person name="Euteneuer U."/>
            <person name="Pillet L."/>
            <person name="Moustafa A."/>
            <person name="Platzer M."/>
            <person name="Groth M."/>
            <person name="Szafranski K."/>
            <person name="Schliwa M."/>
        </authorList>
    </citation>
    <scope>NUCLEOTIDE SEQUENCE [LARGE SCALE GENOMIC DNA]</scope>
</reference>
<dbReference type="EMBL" id="ASPP01010588">
    <property type="protein sequence ID" value="ETO22624.1"/>
    <property type="molecule type" value="Genomic_DNA"/>
</dbReference>
<keyword evidence="4" id="KW-1185">Reference proteome</keyword>
<dbReference type="FunFam" id="3.90.640.10:FF:000003">
    <property type="entry name" value="Molecular chaperone DnaK"/>
    <property type="match status" value="1"/>
</dbReference>
<dbReference type="InterPro" id="IPR013126">
    <property type="entry name" value="Hsp_70_fam"/>
</dbReference>
<dbReference type="Pfam" id="PF00012">
    <property type="entry name" value="HSP70"/>
    <property type="match status" value="1"/>
</dbReference>
<gene>
    <name evidence="3" type="ORF">RFI_14568</name>
</gene>
<evidence type="ECO:0000256" key="1">
    <source>
        <dbReference type="ARBA" id="ARBA00022741"/>
    </source>
</evidence>
<dbReference type="Gene3D" id="3.30.420.40">
    <property type="match status" value="2"/>
</dbReference>
<dbReference type="Gene3D" id="3.30.30.30">
    <property type="match status" value="1"/>
</dbReference>
<dbReference type="PANTHER" id="PTHR45639">
    <property type="entry name" value="HSC70CB, ISOFORM G-RELATED"/>
    <property type="match status" value="1"/>
</dbReference>
<organism evidence="3 4">
    <name type="scientific">Reticulomyxa filosa</name>
    <dbReference type="NCBI Taxonomy" id="46433"/>
    <lineage>
        <taxon>Eukaryota</taxon>
        <taxon>Sar</taxon>
        <taxon>Rhizaria</taxon>
        <taxon>Retaria</taxon>
        <taxon>Foraminifera</taxon>
        <taxon>Monothalamids</taxon>
        <taxon>Reticulomyxidae</taxon>
        <taxon>Reticulomyxa</taxon>
    </lineage>
</organism>
<evidence type="ECO:0000313" key="4">
    <source>
        <dbReference type="Proteomes" id="UP000023152"/>
    </source>
</evidence>
<dbReference type="InterPro" id="IPR043129">
    <property type="entry name" value="ATPase_NBD"/>
</dbReference>
<dbReference type="AlphaFoldDB" id="X6NA33"/>
<keyword evidence="1" id="KW-0547">Nucleotide-binding</keyword>
<evidence type="ECO:0000313" key="3">
    <source>
        <dbReference type="EMBL" id="ETO22624.1"/>
    </source>
</evidence>
<dbReference type="GO" id="GO:0005634">
    <property type="term" value="C:nucleus"/>
    <property type="evidence" value="ECO:0007669"/>
    <property type="project" value="TreeGrafter"/>
</dbReference>
<dbReference type="Gene3D" id="3.90.640.10">
    <property type="entry name" value="Actin, Chain A, domain 4"/>
    <property type="match status" value="1"/>
</dbReference>
<proteinExistence type="predicted"/>
<evidence type="ECO:0000256" key="2">
    <source>
        <dbReference type="ARBA" id="ARBA00022840"/>
    </source>
</evidence>
<accession>X6NA33</accession>
<comment type="caution">
    <text evidence="3">The sequence shown here is derived from an EMBL/GenBank/DDBJ whole genome shotgun (WGS) entry which is preliminary data.</text>
</comment>
<dbReference type="Proteomes" id="UP000023152">
    <property type="component" value="Unassembled WGS sequence"/>
</dbReference>
<dbReference type="GO" id="GO:0140662">
    <property type="term" value="F:ATP-dependent protein folding chaperone"/>
    <property type="evidence" value="ECO:0007669"/>
    <property type="project" value="InterPro"/>
</dbReference>
<name>X6NA33_RETFI</name>
<dbReference type="PANTHER" id="PTHR45639:SF32">
    <property type="entry name" value="HEAT SHOCK PROTEIN PDR13"/>
    <property type="match status" value="1"/>
</dbReference>
<dbReference type="OrthoDB" id="29851at2759"/>
<sequence>MAISFAAPNIKEQCRFGLSIGASKSCAVWNDGKTDVKVSIPSYMILREKGEPLFGDEAEMYELDNLEKEKTCELWKLMTNESMLEGVTKEKLLLLFVKHMKERIEGAAKKEMAEVVVAIPEIWEEEDAEGDEKKEKKQKKKASMIESLVAKEIGLASLTVINENAAALIAYRLNSSTPNNEKRQVLVINMGGKNTTVSLVSVSNKKMEQQAIIRTLGGDACTDKLVDHFAEKFGKQSTVIIEKDKKAIQRLKKACIQLKHKLSASKSAKVNIKSIVEGSDFELEMTRNEF</sequence>
<protein>
    <submittedName>
        <fullName evidence="3">Heat shock 70 kDa protein C</fullName>
    </submittedName>
</protein>
<dbReference type="SUPFAM" id="SSF53067">
    <property type="entry name" value="Actin-like ATPase domain"/>
    <property type="match status" value="2"/>
</dbReference>
<keyword evidence="3" id="KW-0346">Stress response</keyword>